<evidence type="ECO:0000256" key="2">
    <source>
        <dbReference type="ARBA" id="ARBA00013079"/>
    </source>
</evidence>
<name>A0A6J4QPX4_9ACTN</name>
<feature type="domain" description="Nitrile hydratase alpha/Thiocyanate hydrolase gamma" evidence="7">
    <location>
        <begin position="18"/>
        <end position="197"/>
    </location>
</feature>
<dbReference type="GO" id="GO:0018822">
    <property type="term" value="F:nitrile hydratase activity"/>
    <property type="evidence" value="ECO:0007669"/>
    <property type="project" value="UniProtKB-EC"/>
</dbReference>
<organism evidence="8">
    <name type="scientific">uncultured Rubrobacteraceae bacterium</name>
    <dbReference type="NCBI Taxonomy" id="349277"/>
    <lineage>
        <taxon>Bacteria</taxon>
        <taxon>Bacillati</taxon>
        <taxon>Actinomycetota</taxon>
        <taxon>Rubrobacteria</taxon>
        <taxon>Rubrobacterales</taxon>
        <taxon>Rubrobacteraceae</taxon>
        <taxon>environmental samples</taxon>
    </lineage>
</organism>
<proteinExistence type="inferred from homology"/>
<comment type="catalytic activity">
    <reaction evidence="5">
        <text>an aliphatic primary amide = an aliphatic nitrile + H2O</text>
        <dbReference type="Rhea" id="RHEA:12673"/>
        <dbReference type="ChEBI" id="CHEBI:15377"/>
        <dbReference type="ChEBI" id="CHEBI:65285"/>
        <dbReference type="ChEBI" id="CHEBI:80291"/>
        <dbReference type="EC" id="4.2.1.84"/>
    </reaction>
</comment>
<dbReference type="EC" id="4.2.1.84" evidence="2"/>
<dbReference type="Gene3D" id="3.90.330.10">
    <property type="entry name" value="Nitrile hydratase alpha /Thiocyanate hydrolase gamma"/>
    <property type="match status" value="1"/>
</dbReference>
<dbReference type="PIRSF" id="PIRSF001426">
    <property type="entry name" value="NHase_alpha"/>
    <property type="match status" value="1"/>
</dbReference>
<comment type="similarity">
    <text evidence="1">Belongs to the nitrile hydratase subunit alpha family.</text>
</comment>
<evidence type="ECO:0000259" key="7">
    <source>
        <dbReference type="Pfam" id="PF02979"/>
    </source>
</evidence>
<feature type="binding site" evidence="6">
    <location>
        <position position="113"/>
    </location>
    <ligand>
        <name>Fe(3+)</name>
        <dbReference type="ChEBI" id="CHEBI:29034"/>
    </ligand>
</feature>
<keyword evidence="4 8" id="KW-0456">Lyase</keyword>
<protein>
    <recommendedName>
        <fullName evidence="2">nitrile hydratase</fullName>
        <ecNumber evidence="2">4.2.1.84</ecNumber>
    </recommendedName>
</protein>
<evidence type="ECO:0000313" key="8">
    <source>
        <dbReference type="EMBL" id="CAA9445991.1"/>
    </source>
</evidence>
<dbReference type="GO" id="GO:0046914">
    <property type="term" value="F:transition metal ion binding"/>
    <property type="evidence" value="ECO:0007669"/>
    <property type="project" value="InterPro"/>
</dbReference>
<dbReference type="InterPro" id="IPR004232">
    <property type="entry name" value="CN_Hdrtase_a/SCN_Hdrlase_g"/>
</dbReference>
<evidence type="ECO:0000256" key="6">
    <source>
        <dbReference type="PIRSR" id="PIRSR001426-1"/>
    </source>
</evidence>
<dbReference type="NCBIfam" id="TIGR01323">
    <property type="entry name" value="nitrile_alph"/>
    <property type="match status" value="1"/>
</dbReference>
<evidence type="ECO:0000256" key="5">
    <source>
        <dbReference type="ARBA" id="ARBA00044877"/>
    </source>
</evidence>
<dbReference type="EMBL" id="CADCVA010000405">
    <property type="protein sequence ID" value="CAA9445991.1"/>
    <property type="molecule type" value="Genomic_DNA"/>
</dbReference>
<feature type="binding site" evidence="6">
    <location>
        <position position="112"/>
    </location>
    <ligand>
        <name>Fe(3+)</name>
        <dbReference type="ChEBI" id="CHEBI:29034"/>
    </ligand>
</feature>
<evidence type="ECO:0000256" key="1">
    <source>
        <dbReference type="ARBA" id="ARBA00009363"/>
    </source>
</evidence>
<reference evidence="8" key="1">
    <citation type="submission" date="2020-02" db="EMBL/GenBank/DDBJ databases">
        <authorList>
            <person name="Meier V. D."/>
        </authorList>
    </citation>
    <scope>NUCLEOTIDE SEQUENCE</scope>
    <source>
        <strain evidence="8">AVDCRST_MAG82</strain>
    </source>
</reference>
<keyword evidence="3 6" id="KW-0479">Metal-binding</keyword>
<keyword evidence="6" id="KW-0408">Iron</keyword>
<sequence>MSDHAHEEAGSGRTASPYAARIRAIEALLLEKGVLTEPEVQDRISYMEARSPANGAKLVARAWVNPDFKELLLSDGKVAASELGMAPEHPAEFVVVENTPEVHNLIVCTLCSCYPRAILGRPPDWYKSFEYRSRAVREPRAVMREFGFEPPEGLEVVVHDSTADVRYMVLPMRPPGTEGMNEEQLAELVTRDSLVGVNVPRSPSRPGPG</sequence>
<evidence type="ECO:0000256" key="3">
    <source>
        <dbReference type="ARBA" id="ARBA00022723"/>
    </source>
</evidence>
<accession>A0A6J4QPX4</accession>
<dbReference type="SUPFAM" id="SSF56209">
    <property type="entry name" value="Nitrile hydratase alpha chain"/>
    <property type="match status" value="1"/>
</dbReference>
<dbReference type="InterPro" id="IPR036648">
    <property type="entry name" value="CN_Hdrase_a/SCN_Hdrase_g_sf"/>
</dbReference>
<feature type="binding site" evidence="6">
    <location>
        <position position="111"/>
    </location>
    <ligand>
        <name>Fe(3+)</name>
        <dbReference type="ChEBI" id="CHEBI:29034"/>
    </ligand>
</feature>
<evidence type="ECO:0000256" key="4">
    <source>
        <dbReference type="ARBA" id="ARBA00023239"/>
    </source>
</evidence>
<gene>
    <name evidence="8" type="ORF">AVDCRST_MAG82-3323</name>
</gene>
<feature type="binding site" evidence="6">
    <location>
        <position position="108"/>
    </location>
    <ligand>
        <name>Fe(3+)</name>
        <dbReference type="ChEBI" id="CHEBI:29034"/>
    </ligand>
</feature>
<dbReference type="AlphaFoldDB" id="A0A6J4QPX4"/>
<dbReference type="InterPro" id="IPR023900">
    <property type="entry name" value="CN_Hdrtase_asu/SCN_Hdrlase_gsu"/>
</dbReference>
<dbReference type="Pfam" id="PF02979">
    <property type="entry name" value="NHase_alpha"/>
    <property type="match status" value="1"/>
</dbReference>
<dbReference type="InterPro" id="IPR018141">
    <property type="entry name" value="Nitrile_hydratase_asu"/>
</dbReference>